<evidence type="ECO:0000256" key="1">
    <source>
        <dbReference type="ARBA" id="ARBA00022857"/>
    </source>
</evidence>
<dbReference type="Proteomes" id="UP000799441">
    <property type="component" value="Unassembled WGS sequence"/>
</dbReference>
<dbReference type="InterPro" id="IPR036291">
    <property type="entry name" value="NAD(P)-bd_dom_sf"/>
</dbReference>
<keyword evidence="5" id="KW-1185">Reference proteome</keyword>
<sequence length="331" mass="35940">MVKIAIAGGTSPTLGRSIAVAICTLTSQNTPIILARSSPTAPTTKYECEVRQVDYDSPASLAAGLKDIHTVISVIRSTSPAWVASQVALLHAAKKAGVKRFAPSAFEFGPLADGKVDVMAGVKHQVWQACLESGLEVAQFSGGGFMNYLLIGFEFGTGETADGRREKAWAGLVDNEPAYVWDWRCDKVDLLMRDDGTSARVTMTSIDDIGKFVAAACTLPDGQWEQSMQMVGETVEIGAATEVLEEVSGRNFNKKLLVTREDLEKRIERIQCFGNDEGEIIKKLVTQCEIIMVEGEVGGGVLEPIVNRLCPEVKAKGVRDFLEDIFYQTDQ</sequence>
<dbReference type="EMBL" id="MU003823">
    <property type="protein sequence ID" value="KAF2718517.1"/>
    <property type="molecule type" value="Genomic_DNA"/>
</dbReference>
<dbReference type="Gene3D" id="3.40.50.720">
    <property type="entry name" value="NAD(P)-binding Rossmann-like Domain"/>
    <property type="match status" value="1"/>
</dbReference>
<keyword evidence="2" id="KW-0560">Oxidoreductase</keyword>
<evidence type="ECO:0000313" key="4">
    <source>
        <dbReference type="EMBL" id="KAF2718517.1"/>
    </source>
</evidence>
<protein>
    <submittedName>
        <fullName evidence="4">NAD(P)-binding protein</fullName>
    </submittedName>
</protein>
<dbReference type="GO" id="GO:0016491">
    <property type="term" value="F:oxidoreductase activity"/>
    <property type="evidence" value="ECO:0007669"/>
    <property type="project" value="UniProtKB-KW"/>
</dbReference>
<organism evidence="4 5">
    <name type="scientific">Polychaeton citri CBS 116435</name>
    <dbReference type="NCBI Taxonomy" id="1314669"/>
    <lineage>
        <taxon>Eukaryota</taxon>
        <taxon>Fungi</taxon>
        <taxon>Dikarya</taxon>
        <taxon>Ascomycota</taxon>
        <taxon>Pezizomycotina</taxon>
        <taxon>Dothideomycetes</taxon>
        <taxon>Dothideomycetidae</taxon>
        <taxon>Capnodiales</taxon>
        <taxon>Capnodiaceae</taxon>
        <taxon>Polychaeton</taxon>
    </lineage>
</organism>
<dbReference type="Gene3D" id="3.90.25.10">
    <property type="entry name" value="UDP-galactose 4-epimerase, domain 1"/>
    <property type="match status" value="1"/>
</dbReference>
<dbReference type="PANTHER" id="PTHR47706">
    <property type="entry name" value="NMRA-LIKE FAMILY PROTEIN"/>
    <property type="match status" value="1"/>
</dbReference>
<evidence type="ECO:0000256" key="2">
    <source>
        <dbReference type="ARBA" id="ARBA00023002"/>
    </source>
</evidence>
<evidence type="ECO:0000313" key="5">
    <source>
        <dbReference type="Proteomes" id="UP000799441"/>
    </source>
</evidence>
<dbReference type="PANTHER" id="PTHR47706:SF2">
    <property type="entry name" value="ISOFLAVONE REDUCTASE FAMILY PROTEIN (AFU_ORTHOLOGUE AFUA_2G05290)"/>
    <property type="match status" value="1"/>
</dbReference>
<dbReference type="SUPFAM" id="SSF51735">
    <property type="entry name" value="NAD(P)-binding Rossmann-fold domains"/>
    <property type="match status" value="1"/>
</dbReference>
<proteinExistence type="predicted"/>
<gene>
    <name evidence="4" type="ORF">K431DRAFT_129556</name>
</gene>
<reference evidence="4" key="1">
    <citation type="journal article" date="2020" name="Stud. Mycol.">
        <title>101 Dothideomycetes genomes: a test case for predicting lifestyles and emergence of pathogens.</title>
        <authorList>
            <person name="Haridas S."/>
            <person name="Albert R."/>
            <person name="Binder M."/>
            <person name="Bloem J."/>
            <person name="Labutti K."/>
            <person name="Salamov A."/>
            <person name="Andreopoulos B."/>
            <person name="Baker S."/>
            <person name="Barry K."/>
            <person name="Bills G."/>
            <person name="Bluhm B."/>
            <person name="Cannon C."/>
            <person name="Castanera R."/>
            <person name="Culley D."/>
            <person name="Daum C."/>
            <person name="Ezra D."/>
            <person name="Gonzalez J."/>
            <person name="Henrissat B."/>
            <person name="Kuo A."/>
            <person name="Liang C."/>
            <person name="Lipzen A."/>
            <person name="Lutzoni F."/>
            <person name="Magnuson J."/>
            <person name="Mondo S."/>
            <person name="Nolan M."/>
            <person name="Ohm R."/>
            <person name="Pangilinan J."/>
            <person name="Park H.-J."/>
            <person name="Ramirez L."/>
            <person name="Alfaro M."/>
            <person name="Sun H."/>
            <person name="Tritt A."/>
            <person name="Yoshinaga Y."/>
            <person name="Zwiers L.-H."/>
            <person name="Turgeon B."/>
            <person name="Goodwin S."/>
            <person name="Spatafora J."/>
            <person name="Crous P."/>
            <person name="Grigoriev I."/>
        </authorList>
    </citation>
    <scope>NUCLEOTIDE SEQUENCE</scope>
    <source>
        <strain evidence="4">CBS 116435</strain>
    </source>
</reference>
<evidence type="ECO:0000259" key="3">
    <source>
        <dbReference type="Pfam" id="PF05368"/>
    </source>
</evidence>
<comment type="caution">
    <text evidence="4">The sequence shown here is derived from an EMBL/GenBank/DDBJ whole genome shotgun (WGS) entry which is preliminary data.</text>
</comment>
<name>A0A9P4Q0V2_9PEZI</name>
<dbReference type="InterPro" id="IPR051609">
    <property type="entry name" value="NmrA/Isoflavone_reductase-like"/>
</dbReference>
<accession>A0A9P4Q0V2</accession>
<dbReference type="InterPro" id="IPR008030">
    <property type="entry name" value="NmrA-like"/>
</dbReference>
<keyword evidence="1" id="KW-0521">NADP</keyword>
<feature type="domain" description="NmrA-like" evidence="3">
    <location>
        <begin position="4"/>
        <end position="267"/>
    </location>
</feature>
<dbReference type="OrthoDB" id="10000533at2759"/>
<dbReference type="AlphaFoldDB" id="A0A9P4Q0V2"/>
<dbReference type="Pfam" id="PF05368">
    <property type="entry name" value="NmrA"/>
    <property type="match status" value="1"/>
</dbReference>